<comment type="caution">
    <text evidence="1">The sequence shown here is derived from an EMBL/GenBank/DDBJ whole genome shotgun (WGS) entry which is preliminary data.</text>
</comment>
<keyword evidence="2" id="KW-1185">Reference proteome</keyword>
<evidence type="ECO:0000313" key="2">
    <source>
        <dbReference type="Proteomes" id="UP000298347"/>
    </source>
</evidence>
<dbReference type="EMBL" id="SRJD01000002">
    <property type="protein sequence ID" value="TGA99963.1"/>
    <property type="molecule type" value="Genomic_DNA"/>
</dbReference>
<gene>
    <name evidence="1" type="ORF">E4665_03165</name>
</gene>
<accession>A0A4Z0GTT9</accession>
<organism evidence="1 2">
    <name type="scientific">Sporolactobacillus shoreae</name>
    <dbReference type="NCBI Taxonomy" id="1465501"/>
    <lineage>
        <taxon>Bacteria</taxon>
        <taxon>Bacillati</taxon>
        <taxon>Bacillota</taxon>
        <taxon>Bacilli</taxon>
        <taxon>Bacillales</taxon>
        <taxon>Sporolactobacillaceae</taxon>
        <taxon>Sporolactobacillus</taxon>
    </lineage>
</organism>
<dbReference type="Proteomes" id="UP000298347">
    <property type="component" value="Unassembled WGS sequence"/>
</dbReference>
<evidence type="ECO:0008006" key="3">
    <source>
        <dbReference type="Google" id="ProtNLM"/>
    </source>
</evidence>
<reference evidence="1 2" key="1">
    <citation type="journal article" date="2015" name="Int. J. Syst. Evol. Microbiol.">
        <title>Sporolactobacillus shoreae sp. nov. and Sporolactobacillus spathodeae sp. nov., two spore-forming lactic acid bacteria isolated from tree barks in Thailand.</title>
        <authorList>
            <person name="Thamacharoensuk T."/>
            <person name="Kitahara M."/>
            <person name="Ohkuma M."/>
            <person name="Thongchul N."/>
            <person name="Tanasupawat S."/>
        </authorList>
    </citation>
    <scope>NUCLEOTIDE SEQUENCE [LARGE SCALE GENOMIC DNA]</scope>
    <source>
        <strain evidence="1 2">BK92</strain>
    </source>
</reference>
<name>A0A4Z0GTT9_9BACL</name>
<protein>
    <recommendedName>
        <fullName evidence="3">Nucleotidyltransferase family protein</fullName>
    </recommendedName>
</protein>
<proteinExistence type="predicted"/>
<sequence>MLKLLRALFNPQSPLPKEVAYYQQVLDDSSSWLISSQLYFLLKKEHRLHLTPLFFQKTLKVRSMHHMIISAMIAKEMERLLACFERLDINVIPFKGPFFAKKYFGSLSARSTSDLDILIRPQQMNAAVEAIQSLGFSSDVKYEPEHFHQVFHKFIPTYHFDLCLELHWHVLRKETSSLNIDQVWATAVPLAGYQHVMELSDLRMFYLICLHGWNHEFNNWKYFIDIIQMIHHLGRELDYPELFDLARRERTYRRIVHSLSLVYKAFPHLHETAPLPLPQSAGKHLWWSERIIGTDRGSEPTWPMFVRRMRQMDDYDTLQQRWTFFKREILPDPVTMSRIMHSTGQQQSRFVQYFWLYVHRFINLFDTQKFTLKKRPPEREK</sequence>
<evidence type="ECO:0000313" key="1">
    <source>
        <dbReference type="EMBL" id="TGA99963.1"/>
    </source>
</evidence>
<dbReference type="InterPro" id="IPR039498">
    <property type="entry name" value="NTP_transf_5"/>
</dbReference>
<dbReference type="OrthoDB" id="2659434at2"/>
<dbReference type="AlphaFoldDB" id="A0A4Z0GTT9"/>
<dbReference type="Pfam" id="PF14907">
    <property type="entry name" value="NTP_transf_5"/>
    <property type="match status" value="1"/>
</dbReference>
<dbReference type="RefSeq" id="WP_135347358.1">
    <property type="nucleotide sequence ID" value="NZ_SRJD01000002.1"/>
</dbReference>